<reference evidence="7" key="1">
    <citation type="submission" date="2021-03" db="EMBL/GenBank/DDBJ databases">
        <authorList>
            <person name="Tagirdzhanova G."/>
        </authorList>
    </citation>
    <scope>NUCLEOTIDE SEQUENCE</scope>
</reference>
<dbReference type="GO" id="GO:0000978">
    <property type="term" value="F:RNA polymerase II cis-regulatory region sequence-specific DNA binding"/>
    <property type="evidence" value="ECO:0007669"/>
    <property type="project" value="TreeGrafter"/>
</dbReference>
<dbReference type="PANTHER" id="PTHR31944">
    <property type="entry name" value="HEME-RESPONSIVE ZINC FINGER TRANSCRIPTION FACTOR HAP1"/>
    <property type="match status" value="1"/>
</dbReference>
<sequence>MKRRIWAVLRELDLQIAFEYGLPTLLHNIESNVAAPANLDDEDFDEASKVLLISKPPSQYTCTSYQSHSSRSWTLRLEVSRRLFSNGSSKALSYEDALRYTHEITQAIHSLPPWDIDEGKGKNGARMLMFTYAFLCFQLTECISAIHRPYLQRDNSKFWLSENVCYHMSRDILLLNSKLAALGLQNLTLLREDLLLASLNPTRITILQPKCWCSLSFPGQELGSLGDHRIEILIVRASFRDTDIRDRLDWHHYDQL</sequence>
<dbReference type="OrthoDB" id="4236860at2759"/>
<dbReference type="InterPro" id="IPR051430">
    <property type="entry name" value="Fungal_TF_Env_Response"/>
</dbReference>
<keyword evidence="5" id="KW-0804">Transcription</keyword>
<dbReference type="Proteomes" id="UP000664203">
    <property type="component" value="Unassembled WGS sequence"/>
</dbReference>
<keyword evidence="6" id="KW-0539">Nucleus</keyword>
<dbReference type="PANTHER" id="PTHR31944:SF130">
    <property type="entry name" value="ZN(II)2CYS6 TRANSCRIPTION FACTO (EUROFUNG)"/>
    <property type="match status" value="1"/>
</dbReference>
<organism evidence="7 8">
    <name type="scientific">Alectoria fallacina</name>
    <dbReference type="NCBI Taxonomy" id="1903189"/>
    <lineage>
        <taxon>Eukaryota</taxon>
        <taxon>Fungi</taxon>
        <taxon>Dikarya</taxon>
        <taxon>Ascomycota</taxon>
        <taxon>Pezizomycotina</taxon>
        <taxon>Lecanoromycetes</taxon>
        <taxon>OSLEUM clade</taxon>
        <taxon>Lecanoromycetidae</taxon>
        <taxon>Lecanorales</taxon>
        <taxon>Lecanorineae</taxon>
        <taxon>Parmeliaceae</taxon>
        <taxon>Alectoria</taxon>
    </lineage>
</organism>
<keyword evidence="4" id="KW-0238">DNA-binding</keyword>
<keyword evidence="8" id="KW-1185">Reference proteome</keyword>
<dbReference type="EMBL" id="CAJPDR010000559">
    <property type="protein sequence ID" value="CAF9939650.1"/>
    <property type="molecule type" value="Genomic_DNA"/>
</dbReference>
<evidence type="ECO:0000313" key="8">
    <source>
        <dbReference type="Proteomes" id="UP000664203"/>
    </source>
</evidence>
<evidence type="ECO:0000256" key="3">
    <source>
        <dbReference type="ARBA" id="ARBA00023015"/>
    </source>
</evidence>
<dbReference type="AlphaFoldDB" id="A0A8H3PG62"/>
<keyword evidence="1" id="KW-0479">Metal-binding</keyword>
<gene>
    <name evidence="7" type="ORF">ALECFALPRED_008206</name>
</gene>
<keyword evidence="3" id="KW-0805">Transcription regulation</keyword>
<dbReference type="GO" id="GO:0001228">
    <property type="term" value="F:DNA-binding transcription activator activity, RNA polymerase II-specific"/>
    <property type="evidence" value="ECO:0007669"/>
    <property type="project" value="TreeGrafter"/>
</dbReference>
<evidence type="ECO:0000313" key="7">
    <source>
        <dbReference type="EMBL" id="CAF9939650.1"/>
    </source>
</evidence>
<name>A0A8H3PG62_9LECA</name>
<keyword evidence="2" id="KW-0862">Zinc</keyword>
<evidence type="ECO:0000256" key="4">
    <source>
        <dbReference type="ARBA" id="ARBA00023125"/>
    </source>
</evidence>
<protein>
    <submittedName>
        <fullName evidence="7">Uncharacterized protein</fullName>
    </submittedName>
</protein>
<dbReference type="GO" id="GO:0046872">
    <property type="term" value="F:metal ion binding"/>
    <property type="evidence" value="ECO:0007669"/>
    <property type="project" value="UniProtKB-KW"/>
</dbReference>
<dbReference type="CDD" id="cd12148">
    <property type="entry name" value="fungal_TF_MHR"/>
    <property type="match status" value="1"/>
</dbReference>
<evidence type="ECO:0000256" key="1">
    <source>
        <dbReference type="ARBA" id="ARBA00022723"/>
    </source>
</evidence>
<comment type="caution">
    <text evidence="7">The sequence shown here is derived from an EMBL/GenBank/DDBJ whole genome shotgun (WGS) entry which is preliminary data.</text>
</comment>
<evidence type="ECO:0000256" key="2">
    <source>
        <dbReference type="ARBA" id="ARBA00022833"/>
    </source>
</evidence>
<accession>A0A8H3PG62</accession>
<proteinExistence type="predicted"/>
<dbReference type="GO" id="GO:0005634">
    <property type="term" value="C:nucleus"/>
    <property type="evidence" value="ECO:0007669"/>
    <property type="project" value="TreeGrafter"/>
</dbReference>
<evidence type="ECO:0000256" key="6">
    <source>
        <dbReference type="ARBA" id="ARBA00023242"/>
    </source>
</evidence>
<evidence type="ECO:0000256" key="5">
    <source>
        <dbReference type="ARBA" id="ARBA00023163"/>
    </source>
</evidence>